<protein>
    <submittedName>
        <fullName evidence="2">Uncharacterized protein DUF2512</fullName>
    </submittedName>
</protein>
<evidence type="ECO:0000313" key="2">
    <source>
        <dbReference type="EMBL" id="RPF55856.1"/>
    </source>
</evidence>
<dbReference type="OrthoDB" id="2111682at2"/>
<sequence>MNHFKLMMIKLISCFVLLYLILGLGYDVAFGNVLLISLVLTLISYIGDAFILPRTNNTIATASDFVLAYVVIYFMLDMLTYGGDLFMASLISAAGVTIFEYFYHKYVQSEYDEHVEHEHHGTDQYQLQTEFSEELEPDEIEYDPKIEDDDI</sequence>
<evidence type="ECO:0000256" key="1">
    <source>
        <dbReference type="SAM" id="Phobius"/>
    </source>
</evidence>
<dbReference type="InterPro" id="IPR019649">
    <property type="entry name" value="DUF2512"/>
</dbReference>
<feature type="transmembrane region" description="Helical" evidence="1">
    <location>
        <begin position="85"/>
        <end position="103"/>
    </location>
</feature>
<comment type="caution">
    <text evidence="2">The sequence shown here is derived from an EMBL/GenBank/DDBJ whole genome shotgun (WGS) entry which is preliminary data.</text>
</comment>
<dbReference type="AlphaFoldDB" id="A0A3N5BDU4"/>
<reference evidence="2 3" key="1">
    <citation type="submission" date="2018-11" db="EMBL/GenBank/DDBJ databases">
        <title>Genomic Encyclopedia of Type Strains, Phase IV (KMG-IV): sequencing the most valuable type-strain genomes for metagenomic binning, comparative biology and taxonomic classification.</title>
        <authorList>
            <person name="Goeker M."/>
        </authorList>
    </citation>
    <scope>NUCLEOTIDE SEQUENCE [LARGE SCALE GENOMIC DNA]</scope>
    <source>
        <strain evidence="2 3">DSM 18090</strain>
    </source>
</reference>
<dbReference type="EMBL" id="RKRF01000007">
    <property type="protein sequence ID" value="RPF55856.1"/>
    <property type="molecule type" value="Genomic_DNA"/>
</dbReference>
<keyword evidence="1" id="KW-0812">Transmembrane</keyword>
<keyword evidence="1" id="KW-0472">Membrane</keyword>
<feature type="transmembrane region" description="Helical" evidence="1">
    <location>
        <begin position="59"/>
        <end position="79"/>
    </location>
</feature>
<gene>
    <name evidence="2" type="ORF">EDC24_0741</name>
</gene>
<name>A0A3N5BDU4_9BACI</name>
<keyword evidence="3" id="KW-1185">Reference proteome</keyword>
<dbReference type="Pfam" id="PF10710">
    <property type="entry name" value="DUF2512"/>
    <property type="match status" value="1"/>
</dbReference>
<organism evidence="2 3">
    <name type="scientific">Aquisalibacillus elongatus</name>
    <dbReference type="NCBI Taxonomy" id="485577"/>
    <lineage>
        <taxon>Bacteria</taxon>
        <taxon>Bacillati</taxon>
        <taxon>Bacillota</taxon>
        <taxon>Bacilli</taxon>
        <taxon>Bacillales</taxon>
        <taxon>Bacillaceae</taxon>
        <taxon>Aquisalibacillus</taxon>
    </lineage>
</organism>
<dbReference type="RefSeq" id="WP_124219817.1">
    <property type="nucleotide sequence ID" value="NZ_RKRF01000007.1"/>
</dbReference>
<feature type="transmembrane region" description="Helical" evidence="1">
    <location>
        <begin position="35"/>
        <end position="52"/>
    </location>
</feature>
<keyword evidence="1" id="KW-1133">Transmembrane helix</keyword>
<evidence type="ECO:0000313" key="3">
    <source>
        <dbReference type="Proteomes" id="UP000276443"/>
    </source>
</evidence>
<dbReference type="Proteomes" id="UP000276443">
    <property type="component" value="Unassembled WGS sequence"/>
</dbReference>
<proteinExistence type="predicted"/>
<accession>A0A3N5BDU4</accession>